<proteinExistence type="predicted"/>
<sequence length="88" mass="10502">MKYLHQIVTQNKTVARRVWTLLENFDYLLGLTVRKDIPAVLSRLFPWVFDVSDTVNKMHEEARQWFEVNSKETGEQNDVLWTNYRKGS</sequence>
<gene>
    <name evidence="1" type="ORF">HID58_010465</name>
</gene>
<evidence type="ECO:0000313" key="2">
    <source>
        <dbReference type="Proteomes" id="UP000824890"/>
    </source>
</evidence>
<dbReference type="Proteomes" id="UP000824890">
    <property type="component" value="Unassembled WGS sequence"/>
</dbReference>
<accession>A0ABQ8DVT9</accession>
<reference evidence="1 2" key="1">
    <citation type="submission" date="2021-05" db="EMBL/GenBank/DDBJ databases">
        <title>Genome Assembly of Synthetic Allotetraploid Brassica napus Reveals Homoeologous Exchanges between Subgenomes.</title>
        <authorList>
            <person name="Davis J.T."/>
        </authorList>
    </citation>
    <scope>NUCLEOTIDE SEQUENCE [LARGE SCALE GENOMIC DNA]</scope>
    <source>
        <strain evidence="2">cv. Da-Ae</strain>
        <tissue evidence="1">Seedling</tissue>
    </source>
</reference>
<dbReference type="EMBL" id="JAGKQM010000003">
    <property type="protein sequence ID" value="KAH0933348.1"/>
    <property type="molecule type" value="Genomic_DNA"/>
</dbReference>
<comment type="caution">
    <text evidence="1">The sequence shown here is derived from an EMBL/GenBank/DDBJ whole genome shotgun (WGS) entry which is preliminary data.</text>
</comment>
<protein>
    <submittedName>
        <fullName evidence="1">Uncharacterized protein</fullName>
    </submittedName>
</protein>
<keyword evidence="2" id="KW-1185">Reference proteome</keyword>
<name>A0ABQ8DVT9_BRANA</name>
<organism evidence="1 2">
    <name type="scientific">Brassica napus</name>
    <name type="common">Rape</name>
    <dbReference type="NCBI Taxonomy" id="3708"/>
    <lineage>
        <taxon>Eukaryota</taxon>
        <taxon>Viridiplantae</taxon>
        <taxon>Streptophyta</taxon>
        <taxon>Embryophyta</taxon>
        <taxon>Tracheophyta</taxon>
        <taxon>Spermatophyta</taxon>
        <taxon>Magnoliopsida</taxon>
        <taxon>eudicotyledons</taxon>
        <taxon>Gunneridae</taxon>
        <taxon>Pentapetalae</taxon>
        <taxon>rosids</taxon>
        <taxon>malvids</taxon>
        <taxon>Brassicales</taxon>
        <taxon>Brassicaceae</taxon>
        <taxon>Brassiceae</taxon>
        <taxon>Brassica</taxon>
    </lineage>
</organism>
<evidence type="ECO:0000313" key="1">
    <source>
        <dbReference type="EMBL" id="KAH0933348.1"/>
    </source>
</evidence>